<keyword evidence="9" id="KW-1185">Reference proteome</keyword>
<organism evidence="8 9">
    <name type="scientific">Ornithinimicrobium ciconiae</name>
    <dbReference type="NCBI Taxonomy" id="2594265"/>
    <lineage>
        <taxon>Bacteria</taxon>
        <taxon>Bacillati</taxon>
        <taxon>Actinomycetota</taxon>
        <taxon>Actinomycetes</taxon>
        <taxon>Micrococcales</taxon>
        <taxon>Ornithinimicrobiaceae</taxon>
        <taxon>Ornithinimicrobium</taxon>
    </lineage>
</organism>
<evidence type="ECO:0000259" key="7">
    <source>
        <dbReference type="Pfam" id="PF00501"/>
    </source>
</evidence>
<dbReference type="Gene3D" id="3.40.50.12780">
    <property type="entry name" value="N-terminal domain of ligase-like"/>
    <property type="match status" value="1"/>
</dbReference>
<dbReference type="InterPro" id="IPR020845">
    <property type="entry name" value="AMP-binding_CS"/>
</dbReference>
<evidence type="ECO:0000256" key="6">
    <source>
        <dbReference type="ARBA" id="ARBA00032875"/>
    </source>
</evidence>
<dbReference type="InterPro" id="IPR000873">
    <property type="entry name" value="AMP-dep_synth/lig_dom"/>
</dbReference>
<reference evidence="8 9" key="1">
    <citation type="submission" date="2019-07" db="EMBL/GenBank/DDBJ databases">
        <title>complete genome sequencing of Ornithinimicrobium sp. H23M54.</title>
        <authorList>
            <person name="Bae J.-W."/>
            <person name="Lee S.-Y."/>
        </authorList>
    </citation>
    <scope>NUCLEOTIDE SEQUENCE [LARGE SCALE GENOMIC DNA]</scope>
    <source>
        <strain evidence="8 9">H23M54</strain>
    </source>
</reference>
<dbReference type="GO" id="GO:0016020">
    <property type="term" value="C:membrane"/>
    <property type="evidence" value="ECO:0007669"/>
    <property type="project" value="TreeGrafter"/>
</dbReference>
<name>A0A516GBY1_9MICO</name>
<dbReference type="InterPro" id="IPR045851">
    <property type="entry name" value="AMP-bd_C_sf"/>
</dbReference>
<dbReference type="SUPFAM" id="SSF56801">
    <property type="entry name" value="Acetyl-CoA synthetase-like"/>
    <property type="match status" value="1"/>
</dbReference>
<comment type="similarity">
    <text evidence="1">Belongs to the ATP-dependent AMP-binding enzyme family.</text>
</comment>
<dbReference type="RefSeq" id="WP_143783708.1">
    <property type="nucleotide sequence ID" value="NZ_CP041616.1"/>
</dbReference>
<evidence type="ECO:0000256" key="1">
    <source>
        <dbReference type="ARBA" id="ARBA00006432"/>
    </source>
</evidence>
<evidence type="ECO:0000313" key="8">
    <source>
        <dbReference type="EMBL" id="QDO89031.1"/>
    </source>
</evidence>
<protein>
    <recommendedName>
        <fullName evidence="6">Acyl-CoA synthetase</fullName>
    </recommendedName>
</protein>
<comment type="catalytic activity">
    <reaction evidence="5">
        <text>a long-chain fatty acid + ATP + CoA = a long-chain fatty acyl-CoA + AMP + diphosphate</text>
        <dbReference type="Rhea" id="RHEA:15421"/>
        <dbReference type="ChEBI" id="CHEBI:30616"/>
        <dbReference type="ChEBI" id="CHEBI:33019"/>
        <dbReference type="ChEBI" id="CHEBI:57287"/>
        <dbReference type="ChEBI" id="CHEBI:57560"/>
        <dbReference type="ChEBI" id="CHEBI:83139"/>
        <dbReference type="ChEBI" id="CHEBI:456215"/>
        <dbReference type="EC" id="6.2.1.3"/>
    </reaction>
    <physiologicalReaction direction="left-to-right" evidence="5">
        <dbReference type="Rhea" id="RHEA:15422"/>
    </physiologicalReaction>
</comment>
<keyword evidence="2 8" id="KW-0436">Ligase</keyword>
<dbReference type="Pfam" id="PF00501">
    <property type="entry name" value="AMP-binding"/>
    <property type="match status" value="1"/>
</dbReference>
<proteinExistence type="inferred from homology"/>
<dbReference type="KEGG" id="orz:FNH13_12445"/>
<evidence type="ECO:0000256" key="5">
    <source>
        <dbReference type="ARBA" id="ARBA00024484"/>
    </source>
</evidence>
<dbReference type="OrthoDB" id="9803968at2"/>
<dbReference type="Proteomes" id="UP000315395">
    <property type="component" value="Chromosome"/>
</dbReference>
<dbReference type="Pfam" id="PF23562">
    <property type="entry name" value="AMP-binding_C_3"/>
    <property type="match status" value="1"/>
</dbReference>
<evidence type="ECO:0000256" key="2">
    <source>
        <dbReference type="ARBA" id="ARBA00022598"/>
    </source>
</evidence>
<gene>
    <name evidence="8" type="ORF">FNH13_12445</name>
</gene>
<evidence type="ECO:0000256" key="3">
    <source>
        <dbReference type="ARBA" id="ARBA00022832"/>
    </source>
</evidence>
<sequence>MSEIQHLSRQLRDAAAETPDTVALREKRYGLWRDITWADYLSNTEAIAYGLAALGVGVGDRVAIQSENRPEWLYADLASVMLRAVSVGFYPTNPVAEVRYLLTDSGARVLFSEDQEQVDKALAVIDEMESLEWVVSLDSRGLADYSHDRLLTIDDLITRGRELREQDPEVLVRADEGRTPEDLVTVIYTSGTTGPPKGAMLNARNVDFGAATFARAPGMFGDQGLRQSDVLVSYLPLSHVVERAISTWGGVRNRSLVHFAESIDTVVSDLAEVQPTVLFAVPRIWEKIQATVSIKMANASWAKRQLFAVGNALGTRAARQHLADGRPNVFSRILFFLSWLLVHRKVRRHLGLAKVRHALSGAAPIAPEVLEFFLSMGVLIHEAYGMTENTAVATCSYPGRVRFGTVGQVQPDIELVLDEDTQEVLTRHPGTFVGYWGKPEATADVIDSDGWLHTGDVGEWVDGDYLKIVDRIKDIIITAGGKNISPSELENAMKASPYIREAVVIGDQRPYLTALVGIEYDTVADWASRERIEYTTYKDLATKPETIALISGVIHEVNGKVARVESVRKFRMLHKELDHEDGELTATQKLKRTAFAATVPHLVDDMYANTSEHAGGDLGRSG</sequence>
<dbReference type="GO" id="GO:0004467">
    <property type="term" value="F:long-chain fatty acid-CoA ligase activity"/>
    <property type="evidence" value="ECO:0007669"/>
    <property type="project" value="UniProtKB-EC"/>
</dbReference>
<dbReference type="AlphaFoldDB" id="A0A516GBY1"/>
<dbReference type="PANTHER" id="PTHR43272:SF32">
    <property type="entry name" value="AMP-DEPENDENT SYNTHETASE_LIGASE DOMAIN-CONTAINING PROTEIN"/>
    <property type="match status" value="1"/>
</dbReference>
<dbReference type="InterPro" id="IPR042099">
    <property type="entry name" value="ANL_N_sf"/>
</dbReference>
<dbReference type="EMBL" id="CP041616">
    <property type="protein sequence ID" value="QDO89031.1"/>
    <property type="molecule type" value="Genomic_DNA"/>
</dbReference>
<accession>A0A516GBY1</accession>
<keyword evidence="3" id="KW-0276">Fatty acid metabolism</keyword>
<dbReference type="PROSITE" id="PS00455">
    <property type="entry name" value="AMP_BINDING"/>
    <property type="match status" value="1"/>
</dbReference>
<dbReference type="Gene3D" id="3.30.300.30">
    <property type="match status" value="1"/>
</dbReference>
<evidence type="ECO:0000313" key="9">
    <source>
        <dbReference type="Proteomes" id="UP000315395"/>
    </source>
</evidence>
<evidence type="ECO:0000256" key="4">
    <source>
        <dbReference type="ARBA" id="ARBA00023098"/>
    </source>
</evidence>
<keyword evidence="4" id="KW-0443">Lipid metabolism</keyword>
<dbReference type="PANTHER" id="PTHR43272">
    <property type="entry name" value="LONG-CHAIN-FATTY-ACID--COA LIGASE"/>
    <property type="match status" value="1"/>
</dbReference>
<feature type="domain" description="AMP-dependent synthetase/ligase" evidence="7">
    <location>
        <begin position="12"/>
        <end position="436"/>
    </location>
</feature>